<comment type="caution">
    <text evidence="8">The sequence shown here is derived from an EMBL/GenBank/DDBJ whole genome shotgun (WGS) entry which is preliminary data.</text>
</comment>
<dbReference type="Pfam" id="PF13495">
    <property type="entry name" value="Phage_int_SAM_4"/>
    <property type="match status" value="1"/>
</dbReference>
<dbReference type="Gene3D" id="1.10.150.130">
    <property type="match status" value="1"/>
</dbReference>
<dbReference type="InterPro" id="IPR013762">
    <property type="entry name" value="Integrase-like_cat_sf"/>
</dbReference>
<dbReference type="PANTHER" id="PTHR30349">
    <property type="entry name" value="PHAGE INTEGRASE-RELATED"/>
    <property type="match status" value="1"/>
</dbReference>
<keyword evidence="4" id="KW-0233">DNA recombination</keyword>
<dbReference type="InterPro" id="IPR010998">
    <property type="entry name" value="Integrase_recombinase_N"/>
</dbReference>
<evidence type="ECO:0000313" key="8">
    <source>
        <dbReference type="EMBL" id="MFD2541915.1"/>
    </source>
</evidence>
<dbReference type="InterPro" id="IPR050090">
    <property type="entry name" value="Tyrosine_recombinase_XerCD"/>
</dbReference>
<dbReference type="Pfam" id="PF00589">
    <property type="entry name" value="Phage_integrase"/>
    <property type="match status" value="1"/>
</dbReference>
<dbReference type="EMBL" id="JBHULM010000007">
    <property type="protein sequence ID" value="MFD2541915.1"/>
    <property type="molecule type" value="Genomic_DNA"/>
</dbReference>
<name>A0ABW5K2H6_9FLAO</name>
<organism evidence="8 9">
    <name type="scientific">Lacinutrix gracilariae</name>
    <dbReference type="NCBI Taxonomy" id="1747198"/>
    <lineage>
        <taxon>Bacteria</taxon>
        <taxon>Pseudomonadati</taxon>
        <taxon>Bacteroidota</taxon>
        <taxon>Flavobacteriia</taxon>
        <taxon>Flavobacteriales</taxon>
        <taxon>Flavobacteriaceae</taxon>
        <taxon>Lacinutrix</taxon>
    </lineage>
</organism>
<dbReference type="RefSeq" id="WP_379902134.1">
    <property type="nucleotide sequence ID" value="NZ_JBHULM010000007.1"/>
</dbReference>
<evidence type="ECO:0000256" key="4">
    <source>
        <dbReference type="ARBA" id="ARBA00023172"/>
    </source>
</evidence>
<dbReference type="Gene3D" id="1.10.443.10">
    <property type="entry name" value="Intergrase catalytic core"/>
    <property type="match status" value="1"/>
</dbReference>
<evidence type="ECO:0000256" key="2">
    <source>
        <dbReference type="ARBA" id="ARBA00022908"/>
    </source>
</evidence>
<evidence type="ECO:0000256" key="5">
    <source>
        <dbReference type="PROSITE-ProRule" id="PRU01248"/>
    </source>
</evidence>
<keyword evidence="2" id="KW-0229">DNA integration</keyword>
<dbReference type="PROSITE" id="PS51898">
    <property type="entry name" value="TYR_RECOMBINASE"/>
    <property type="match status" value="1"/>
</dbReference>
<feature type="domain" description="Tyr recombinase" evidence="6">
    <location>
        <begin position="196"/>
        <end position="368"/>
    </location>
</feature>
<evidence type="ECO:0000259" key="7">
    <source>
        <dbReference type="PROSITE" id="PS51900"/>
    </source>
</evidence>
<accession>A0ABW5K2H6</accession>
<sequence>MAHFELSKILHNNQEQVKIDFEYNFEVKEYVKQFPLVKWSNTHGTYYIPFSKTNVNNLYKHLRAKQHVVDYSLLLEEGYKKNEKPNADKNLNALKEDYFEPIKGFVKWMHQKRYSLNTIQTYESMLIVFFKFHNTKRIEDITNADLIDFNTNYILANNYSYTYQNQMVNAIKLFYKQTHNIHIDIETLDRPKKDKRLPEVLSLDEVKEILFSATNLKHKTLLCLLYSCGLRIGEALHLKLTSLDLERRLLHVKSGKGKKDRYVPLSITMISILRKYYKSYKPKQFLFEGQHGGEYSAVSSRQVLRRIVKRTHIKKHVTLHTLRHSYATHLLENGTDLRFIQELLGHNSPKTTMIYTHVSTISLEKIKNPFDDFEI</sequence>
<dbReference type="Proteomes" id="UP001597467">
    <property type="component" value="Unassembled WGS sequence"/>
</dbReference>
<keyword evidence="3 5" id="KW-0238">DNA-binding</keyword>
<dbReference type="InterPro" id="IPR004107">
    <property type="entry name" value="Integrase_SAM-like_N"/>
</dbReference>
<evidence type="ECO:0000259" key="6">
    <source>
        <dbReference type="PROSITE" id="PS51898"/>
    </source>
</evidence>
<dbReference type="SUPFAM" id="SSF56349">
    <property type="entry name" value="DNA breaking-rejoining enzymes"/>
    <property type="match status" value="1"/>
</dbReference>
<dbReference type="InterPro" id="IPR044068">
    <property type="entry name" value="CB"/>
</dbReference>
<feature type="domain" description="Core-binding (CB)" evidence="7">
    <location>
        <begin position="89"/>
        <end position="179"/>
    </location>
</feature>
<dbReference type="InterPro" id="IPR011010">
    <property type="entry name" value="DNA_brk_join_enz"/>
</dbReference>
<dbReference type="PANTHER" id="PTHR30349:SF64">
    <property type="entry name" value="PROPHAGE INTEGRASE INTD-RELATED"/>
    <property type="match status" value="1"/>
</dbReference>
<evidence type="ECO:0000256" key="3">
    <source>
        <dbReference type="ARBA" id="ARBA00023125"/>
    </source>
</evidence>
<dbReference type="InterPro" id="IPR002104">
    <property type="entry name" value="Integrase_catalytic"/>
</dbReference>
<comment type="similarity">
    <text evidence="1">Belongs to the 'phage' integrase family.</text>
</comment>
<keyword evidence="9" id="KW-1185">Reference proteome</keyword>
<evidence type="ECO:0000313" key="9">
    <source>
        <dbReference type="Proteomes" id="UP001597467"/>
    </source>
</evidence>
<proteinExistence type="inferred from homology"/>
<evidence type="ECO:0000256" key="1">
    <source>
        <dbReference type="ARBA" id="ARBA00008857"/>
    </source>
</evidence>
<protein>
    <submittedName>
        <fullName evidence="8">Tyrosine-type recombinase/integrase</fullName>
    </submittedName>
</protein>
<dbReference type="PROSITE" id="PS51900">
    <property type="entry name" value="CB"/>
    <property type="match status" value="1"/>
</dbReference>
<gene>
    <name evidence="8" type="ORF">ACFSSB_06235</name>
</gene>
<reference evidence="9" key="1">
    <citation type="journal article" date="2019" name="Int. J. Syst. Evol. Microbiol.">
        <title>The Global Catalogue of Microorganisms (GCM) 10K type strain sequencing project: providing services to taxonomists for standard genome sequencing and annotation.</title>
        <authorList>
            <consortium name="The Broad Institute Genomics Platform"/>
            <consortium name="The Broad Institute Genome Sequencing Center for Infectious Disease"/>
            <person name="Wu L."/>
            <person name="Ma J."/>
        </authorList>
    </citation>
    <scope>NUCLEOTIDE SEQUENCE [LARGE SCALE GENOMIC DNA]</scope>
    <source>
        <strain evidence="9">KCTC 42808</strain>
    </source>
</reference>